<protein>
    <recommendedName>
        <fullName evidence="5">Probable periplasmic serine endoprotease DegP-like</fullName>
        <ecNumber evidence="4">3.4.21.107</ecNumber>
    </recommendedName>
    <alternativeName>
        <fullName evidence="13">Protease Do</fullName>
    </alternativeName>
</protein>
<feature type="signal peptide" evidence="17">
    <location>
        <begin position="1"/>
        <end position="33"/>
    </location>
</feature>
<keyword evidence="11" id="KW-0720">Serine protease</keyword>
<evidence type="ECO:0000256" key="3">
    <source>
        <dbReference type="ARBA" id="ARBA00010541"/>
    </source>
</evidence>
<comment type="similarity">
    <text evidence="3">Belongs to the peptidase S1C family.</text>
</comment>
<dbReference type="EMBL" id="WNDQ01000054">
    <property type="protein sequence ID" value="KAF1019499.1"/>
    <property type="molecule type" value="Genomic_DNA"/>
</dbReference>
<evidence type="ECO:0000256" key="5">
    <source>
        <dbReference type="ARBA" id="ARBA00013958"/>
    </source>
</evidence>
<keyword evidence="6 19" id="KW-0645">Protease</keyword>
<dbReference type="GO" id="GO:0042597">
    <property type="term" value="C:periplasmic space"/>
    <property type="evidence" value="ECO:0007669"/>
    <property type="project" value="UniProtKB-SubCell"/>
</dbReference>
<comment type="caution">
    <text evidence="19">The sequence shown here is derived from an EMBL/GenBank/DDBJ whole genome shotgun (WGS) entry which is preliminary data.</text>
</comment>
<keyword evidence="12" id="KW-0346">Stress response</keyword>
<feature type="active site" description="Charge relay system" evidence="14">
    <location>
        <position position="158"/>
    </location>
</feature>
<evidence type="ECO:0000256" key="6">
    <source>
        <dbReference type="ARBA" id="ARBA00022670"/>
    </source>
</evidence>
<dbReference type="Proteomes" id="UP000461670">
    <property type="component" value="Unassembled WGS sequence"/>
</dbReference>
<evidence type="ECO:0000256" key="16">
    <source>
        <dbReference type="SAM" id="MobiDB-lite"/>
    </source>
</evidence>
<keyword evidence="7 17" id="KW-0732">Signal</keyword>
<dbReference type="InterPro" id="IPR011782">
    <property type="entry name" value="Pept_S1C_Do"/>
</dbReference>
<dbReference type="Gene3D" id="2.30.42.10">
    <property type="match status" value="2"/>
</dbReference>
<evidence type="ECO:0000256" key="13">
    <source>
        <dbReference type="ARBA" id="ARBA00032850"/>
    </source>
</evidence>
<dbReference type="NCBIfam" id="TIGR02037">
    <property type="entry name" value="degP_htrA_DO"/>
    <property type="match status" value="1"/>
</dbReference>
<dbReference type="CDD" id="cd10839">
    <property type="entry name" value="cpPDZ1_DegP-like"/>
    <property type="match status" value="1"/>
</dbReference>
<dbReference type="PROSITE" id="PS50106">
    <property type="entry name" value="PDZ"/>
    <property type="match status" value="1"/>
</dbReference>
<evidence type="ECO:0000256" key="1">
    <source>
        <dbReference type="ARBA" id="ARBA00001772"/>
    </source>
</evidence>
<dbReference type="Pfam" id="PF13180">
    <property type="entry name" value="PDZ_2"/>
    <property type="match status" value="2"/>
</dbReference>
<proteinExistence type="inferred from homology"/>
<evidence type="ECO:0000256" key="9">
    <source>
        <dbReference type="ARBA" id="ARBA00022764"/>
    </source>
</evidence>
<sequence>MKVVSKLKRTRSVMLSAALIVATSGALWMPAQAQTQAPLVQGLPDFTQLVSQTADTVVNIRATERVAANSGAPQMDEEMQEFFRRFFGVPIPSQPRRGSPQPQQEERPTGVGSGFILTSDGYIMTNAHVVDGADELLVTLPDKREFKAKLIGADARTDVAVVKIETTGLPAVKIGDVGQLKVGEWVIAIGSPFGLENTVTAGIVSAKQRDTGDYLPFIQTDVAINPGNSGGPLINMRGEVVGINSQIYSRSGGFMGISFSIPIDEAIRVSDQLRATGKVTRGRIGVSIDQVSKDVAESLGLGRPRGALVRSLEAGSPAEKAGLEPGDIIVKFDGTDIERPSDLPRLVGNTPPGKKATVTVLRRGQTRDLGITVAEIEPEQTAAAGSRRPTNPPTQAVQSLGLNLRDLTAAEKTELKVKGGVLVEAAQGQGARAGIRQGDVILTLGNQQVADVKSFEALYAKADKNKPVNVLLRRGEWAQYVVIRPAGR</sequence>
<evidence type="ECO:0000256" key="2">
    <source>
        <dbReference type="ARBA" id="ARBA00004418"/>
    </source>
</evidence>
<comment type="subcellular location">
    <subcellularLocation>
        <location evidence="2">Periplasm</location>
    </subcellularLocation>
</comment>
<dbReference type="PANTHER" id="PTHR22939">
    <property type="entry name" value="SERINE PROTEASE FAMILY S1C HTRA-RELATED"/>
    <property type="match status" value="1"/>
</dbReference>
<evidence type="ECO:0000259" key="18">
    <source>
        <dbReference type="PROSITE" id="PS50106"/>
    </source>
</evidence>
<gene>
    <name evidence="19" type="primary">htrA_2</name>
    <name evidence="19" type="ORF">GAK30_03085</name>
</gene>
<evidence type="ECO:0000256" key="7">
    <source>
        <dbReference type="ARBA" id="ARBA00022729"/>
    </source>
</evidence>
<dbReference type="AlphaFoldDB" id="A0A7V8JP66"/>
<evidence type="ECO:0000256" key="4">
    <source>
        <dbReference type="ARBA" id="ARBA00013035"/>
    </source>
</evidence>
<keyword evidence="10" id="KW-0378">Hydrolase</keyword>
<organism evidence="19 20">
    <name type="scientific">Paracidovorax wautersii</name>
    <dbReference type="NCBI Taxonomy" id="1177982"/>
    <lineage>
        <taxon>Bacteria</taxon>
        <taxon>Pseudomonadati</taxon>
        <taxon>Pseudomonadota</taxon>
        <taxon>Betaproteobacteria</taxon>
        <taxon>Burkholderiales</taxon>
        <taxon>Comamonadaceae</taxon>
        <taxon>Paracidovorax</taxon>
    </lineage>
</organism>
<feature type="binding site" evidence="15">
    <location>
        <begin position="227"/>
        <end position="229"/>
    </location>
    <ligand>
        <name>substrate</name>
    </ligand>
</feature>
<feature type="binding site" evidence="15">
    <location>
        <position position="158"/>
    </location>
    <ligand>
        <name>substrate</name>
    </ligand>
</feature>
<dbReference type="GO" id="GO:0004252">
    <property type="term" value="F:serine-type endopeptidase activity"/>
    <property type="evidence" value="ECO:0007669"/>
    <property type="project" value="InterPro"/>
</dbReference>
<keyword evidence="9" id="KW-0574">Periplasm</keyword>
<dbReference type="PRINTS" id="PR00834">
    <property type="entry name" value="PROTEASES2C"/>
</dbReference>
<dbReference type="InterPro" id="IPR009003">
    <property type="entry name" value="Peptidase_S1_PA"/>
</dbReference>
<evidence type="ECO:0000256" key="10">
    <source>
        <dbReference type="ARBA" id="ARBA00022801"/>
    </source>
</evidence>
<dbReference type="InterPro" id="IPR036034">
    <property type="entry name" value="PDZ_sf"/>
</dbReference>
<evidence type="ECO:0000313" key="20">
    <source>
        <dbReference type="Proteomes" id="UP000461670"/>
    </source>
</evidence>
<evidence type="ECO:0000256" key="15">
    <source>
        <dbReference type="PIRSR" id="PIRSR611782-2"/>
    </source>
</evidence>
<evidence type="ECO:0000313" key="19">
    <source>
        <dbReference type="EMBL" id="KAF1019499.1"/>
    </source>
</evidence>
<evidence type="ECO:0000256" key="8">
    <source>
        <dbReference type="ARBA" id="ARBA00022737"/>
    </source>
</evidence>
<evidence type="ECO:0000256" key="17">
    <source>
        <dbReference type="SAM" id="SignalP"/>
    </source>
</evidence>
<evidence type="ECO:0000256" key="12">
    <source>
        <dbReference type="ARBA" id="ARBA00023016"/>
    </source>
</evidence>
<dbReference type="GO" id="GO:0006508">
    <property type="term" value="P:proteolysis"/>
    <property type="evidence" value="ECO:0007669"/>
    <property type="project" value="UniProtKB-KW"/>
</dbReference>
<dbReference type="SUPFAM" id="SSF50156">
    <property type="entry name" value="PDZ domain-like"/>
    <property type="match status" value="2"/>
</dbReference>
<feature type="compositionally biased region" description="Low complexity" evidence="16">
    <location>
        <begin position="92"/>
        <end position="103"/>
    </location>
</feature>
<reference evidence="20" key="1">
    <citation type="journal article" date="2020" name="MBio">
        <title>Horizontal gene transfer to a defensive symbiont with a reduced genome amongst a multipartite beetle microbiome.</title>
        <authorList>
            <person name="Waterworth S.C."/>
            <person name="Florez L.V."/>
            <person name="Rees E.R."/>
            <person name="Hertweck C."/>
            <person name="Kaltenpoth M."/>
            <person name="Kwan J.C."/>
        </authorList>
    </citation>
    <scope>NUCLEOTIDE SEQUENCE [LARGE SCALE GENOMIC DNA]</scope>
</reference>
<dbReference type="SMART" id="SM00228">
    <property type="entry name" value="PDZ"/>
    <property type="match status" value="2"/>
</dbReference>
<feature type="active site" description="Charge relay system" evidence="14">
    <location>
        <position position="128"/>
    </location>
</feature>
<dbReference type="FunFam" id="2.40.10.120:FF:000007">
    <property type="entry name" value="Periplasmic serine endoprotease DegP-like"/>
    <property type="match status" value="1"/>
</dbReference>
<dbReference type="Pfam" id="PF13365">
    <property type="entry name" value="Trypsin_2"/>
    <property type="match status" value="1"/>
</dbReference>
<dbReference type="Gene3D" id="2.40.10.120">
    <property type="match status" value="1"/>
</dbReference>
<feature type="domain" description="PDZ" evidence="18">
    <location>
        <begin position="278"/>
        <end position="338"/>
    </location>
</feature>
<feature type="chain" id="PRO_5038950036" description="Probable periplasmic serine endoprotease DegP-like" evidence="17">
    <location>
        <begin position="34"/>
        <end position="488"/>
    </location>
</feature>
<feature type="binding site" evidence="15">
    <location>
        <position position="128"/>
    </location>
    <ligand>
        <name>substrate</name>
    </ligand>
</feature>
<dbReference type="PANTHER" id="PTHR22939:SF130">
    <property type="entry name" value="PERIPLASMIC SERINE ENDOPROTEASE DEGP-LIKE-RELATED"/>
    <property type="match status" value="1"/>
</dbReference>
<accession>A0A7V8JP66</accession>
<dbReference type="InterPro" id="IPR001478">
    <property type="entry name" value="PDZ"/>
</dbReference>
<dbReference type="EC" id="3.4.21.107" evidence="4"/>
<evidence type="ECO:0000256" key="14">
    <source>
        <dbReference type="PIRSR" id="PIRSR611782-1"/>
    </source>
</evidence>
<keyword evidence="8" id="KW-0677">Repeat</keyword>
<evidence type="ECO:0000256" key="11">
    <source>
        <dbReference type="ARBA" id="ARBA00022825"/>
    </source>
</evidence>
<dbReference type="InterPro" id="IPR001940">
    <property type="entry name" value="Peptidase_S1C"/>
</dbReference>
<feature type="region of interest" description="Disordered" evidence="16">
    <location>
        <begin position="92"/>
        <end position="111"/>
    </location>
</feature>
<comment type="catalytic activity">
    <reaction evidence="1">
        <text>Acts on substrates that are at least partially unfolded. The cleavage site P1 residue is normally between a pair of hydrophobic residues, such as Val-|-Val.</text>
        <dbReference type="EC" id="3.4.21.107"/>
    </reaction>
</comment>
<dbReference type="SUPFAM" id="SSF50494">
    <property type="entry name" value="Trypsin-like serine proteases"/>
    <property type="match status" value="1"/>
</dbReference>
<feature type="active site" description="Charge relay system" evidence="14">
    <location>
        <position position="229"/>
    </location>
</feature>
<name>A0A7V8JP66_9BURK</name>